<evidence type="ECO:0000313" key="1">
    <source>
        <dbReference type="EMBL" id="QBX54093.1"/>
    </source>
</evidence>
<accession>A0A4P7IC62</accession>
<proteinExistence type="predicted"/>
<name>A0A4P7IC62_9ACTN</name>
<reference evidence="1 2" key="1">
    <citation type="submission" date="2019-03" db="EMBL/GenBank/DDBJ databases">
        <title>Three New Species of Nocardioides, Nocardioides euryhalodurans sp. nov., Nocardioides seonyuensis sp. nov. and Nocardioides eburneoflavus sp. nov. Iolated from Soil.</title>
        <authorList>
            <person name="Roh S.G."/>
            <person name="Lee C."/>
            <person name="Kim M.-K."/>
            <person name="Kim S.B."/>
        </authorList>
    </citation>
    <scope>NUCLEOTIDE SEQUENCE [LARGE SCALE GENOMIC DNA]</scope>
    <source>
        <strain evidence="1 2">MMS17-SY207-3</strain>
    </source>
</reference>
<keyword evidence="2" id="KW-1185">Reference proteome</keyword>
<dbReference type="AlphaFoldDB" id="A0A4P7IC62"/>
<dbReference type="RefSeq" id="WP_135266068.1">
    <property type="nucleotide sequence ID" value="NZ_CP038436.1"/>
</dbReference>
<dbReference type="OrthoDB" id="3429702at2"/>
<dbReference type="KEGG" id="nsn:EXE58_00455"/>
<dbReference type="EMBL" id="CP038436">
    <property type="protein sequence ID" value="QBX54093.1"/>
    <property type="molecule type" value="Genomic_DNA"/>
</dbReference>
<protein>
    <submittedName>
        <fullName evidence="1">Uncharacterized protein</fullName>
    </submittedName>
</protein>
<gene>
    <name evidence="1" type="ORF">EXE58_00455</name>
</gene>
<organism evidence="1 2">
    <name type="scientific">Nocardioides seonyuensis</name>
    <dbReference type="NCBI Taxonomy" id="2518371"/>
    <lineage>
        <taxon>Bacteria</taxon>
        <taxon>Bacillati</taxon>
        <taxon>Actinomycetota</taxon>
        <taxon>Actinomycetes</taxon>
        <taxon>Propionibacteriales</taxon>
        <taxon>Nocardioidaceae</taxon>
        <taxon>Nocardioides</taxon>
    </lineage>
</organism>
<evidence type="ECO:0000313" key="2">
    <source>
        <dbReference type="Proteomes" id="UP000294853"/>
    </source>
</evidence>
<dbReference type="Proteomes" id="UP000294853">
    <property type="component" value="Chromosome"/>
</dbReference>
<sequence length="95" mass="10463">MSEQTAALRLPTEGERWRCGGCGNLTRFDVTVSRRTTQYWHLDLAGDHRVEEENVHAESVESISCRWCGRDDAIELVDRASADASTDPSADPAGA</sequence>